<feature type="transmembrane region" description="Helical" evidence="9">
    <location>
        <begin position="489"/>
        <end position="507"/>
    </location>
</feature>
<keyword evidence="5 9" id="KW-1133">Transmembrane helix</keyword>
<feature type="transmembrane region" description="Helical" evidence="9">
    <location>
        <begin position="454"/>
        <end position="477"/>
    </location>
</feature>
<evidence type="ECO:0000256" key="8">
    <source>
        <dbReference type="SAM" id="MobiDB-lite"/>
    </source>
</evidence>
<dbReference type="InterPro" id="IPR003663">
    <property type="entry name" value="Sugar/inositol_transpt"/>
</dbReference>
<dbReference type="FunFam" id="1.20.1250.20:FF:000180">
    <property type="entry name" value="MFS monosaccharide transporter"/>
    <property type="match status" value="1"/>
</dbReference>
<evidence type="ECO:0000256" key="1">
    <source>
        <dbReference type="ARBA" id="ARBA00004141"/>
    </source>
</evidence>
<evidence type="ECO:0000256" key="6">
    <source>
        <dbReference type="ARBA" id="ARBA00023136"/>
    </source>
</evidence>
<accession>A0A0D2FCL8</accession>
<evidence type="ECO:0000259" key="10">
    <source>
        <dbReference type="PROSITE" id="PS50850"/>
    </source>
</evidence>
<dbReference type="InterPro" id="IPR036259">
    <property type="entry name" value="MFS_trans_sf"/>
</dbReference>
<feature type="transmembrane region" description="Helical" evidence="9">
    <location>
        <begin position="415"/>
        <end position="442"/>
    </location>
</feature>
<feature type="transmembrane region" description="Helical" evidence="9">
    <location>
        <begin position="209"/>
        <end position="228"/>
    </location>
</feature>
<gene>
    <name evidence="11" type="ORF">PV04_09500</name>
</gene>
<dbReference type="PANTHER" id="PTHR48022">
    <property type="entry name" value="PLASTIDIC GLUCOSE TRANSPORTER 4"/>
    <property type="match status" value="1"/>
</dbReference>
<dbReference type="GO" id="GO:0005351">
    <property type="term" value="F:carbohydrate:proton symporter activity"/>
    <property type="evidence" value="ECO:0007669"/>
    <property type="project" value="TreeGrafter"/>
</dbReference>
<evidence type="ECO:0000256" key="4">
    <source>
        <dbReference type="ARBA" id="ARBA00022692"/>
    </source>
</evidence>
<evidence type="ECO:0000256" key="7">
    <source>
        <dbReference type="RuleBase" id="RU003346"/>
    </source>
</evidence>
<feature type="transmembrane region" description="Helical" evidence="9">
    <location>
        <begin position="138"/>
        <end position="163"/>
    </location>
</feature>
<dbReference type="EMBL" id="KN846961">
    <property type="protein sequence ID" value="KIW64575.1"/>
    <property type="molecule type" value="Genomic_DNA"/>
</dbReference>
<dbReference type="NCBIfam" id="TIGR00879">
    <property type="entry name" value="SP"/>
    <property type="match status" value="1"/>
</dbReference>
<feature type="transmembrane region" description="Helical" evidence="9">
    <location>
        <begin position="307"/>
        <end position="329"/>
    </location>
</feature>
<name>A0A0D2FCL8_9EURO</name>
<protein>
    <recommendedName>
        <fullName evidence="10">Major facilitator superfamily (MFS) profile domain-containing protein</fullName>
    </recommendedName>
</protein>
<dbReference type="Gene3D" id="1.20.1250.20">
    <property type="entry name" value="MFS general substrate transporter like domains"/>
    <property type="match status" value="1"/>
</dbReference>
<dbReference type="HOGENOM" id="CLU_001265_30_1_1"/>
<dbReference type="CDD" id="cd17356">
    <property type="entry name" value="MFS_HXT"/>
    <property type="match status" value="1"/>
</dbReference>
<feature type="domain" description="Major facilitator superfamily (MFS) profile" evidence="10">
    <location>
        <begin position="41"/>
        <end position="511"/>
    </location>
</feature>
<dbReference type="InterPro" id="IPR005828">
    <property type="entry name" value="MFS_sugar_transport-like"/>
</dbReference>
<dbReference type="PROSITE" id="PS00216">
    <property type="entry name" value="SUGAR_TRANSPORT_1"/>
    <property type="match status" value="2"/>
</dbReference>
<dbReference type="AlphaFoldDB" id="A0A0D2FCL8"/>
<dbReference type="InterPro" id="IPR020846">
    <property type="entry name" value="MFS_dom"/>
</dbReference>
<feature type="transmembrane region" description="Helical" evidence="9">
    <location>
        <begin position="341"/>
        <end position="360"/>
    </location>
</feature>
<sequence length="564" mass="61850">MSDSKETHEETERGRTSSMALRTTDDVNRIEAPVTWKAYLMCAFASFGGIFFGYDSGYINGVLGAEIFIHAVEGPTADALSSSHQSLIVSILSAGTFFGALIGGDTADFIGRKWTVILGCFIYMIGVVIQMITGEGDALAAIVTGRIVAGIGVGFESAIVILYMSEICPRKVRGALVAGYQFCITIGIMLASIVVYATEDRQDTGSYRIPIAIQFAWAIILAGGLFTLPDSPRYFVKKGRLEDAAISLSRLRGQPRDSEYVQVELAEIVANEEYERAVIPDSGWFSSWANCFKGSLWVQKSNLRRTILGTSLQMMQQWTGVNFIFYYSTPFLQSTGAIENTFLISLIFTLVNVCSTPLSFWTVERFGRRPLLVWGALGMLICQFLVAIIGVSVGFNHTHPDPSDPETSLADNIPAVNAQIAFIAIFIFFFASTWGPGAWIVIGEIFPLPIRSRGVGLSTASNWLWNTIIAVITPYMVGEDHGDLKSSVFFVWGGLCTAAFVYAWFLVPETKGLTLEQVDKMMEESTPRTSAKWRPTTTFAHSMAKDGVLEKEIVESAARRGSAF</sequence>
<proteinExistence type="inferred from homology"/>
<dbReference type="InterPro" id="IPR050360">
    <property type="entry name" value="MFS_Sugar_Transporters"/>
</dbReference>
<dbReference type="InterPro" id="IPR005829">
    <property type="entry name" value="Sugar_transporter_CS"/>
</dbReference>
<evidence type="ECO:0000313" key="12">
    <source>
        <dbReference type="Proteomes" id="UP000054266"/>
    </source>
</evidence>
<evidence type="ECO:0000313" key="11">
    <source>
        <dbReference type="EMBL" id="KIW64575.1"/>
    </source>
</evidence>
<feature type="compositionally biased region" description="Basic and acidic residues" evidence="8">
    <location>
        <begin position="1"/>
        <end position="15"/>
    </location>
</feature>
<reference evidence="11 12" key="1">
    <citation type="submission" date="2015-01" db="EMBL/GenBank/DDBJ databases">
        <title>The Genome Sequence of Capronia semiimmersa CBS27337.</title>
        <authorList>
            <consortium name="The Broad Institute Genomics Platform"/>
            <person name="Cuomo C."/>
            <person name="de Hoog S."/>
            <person name="Gorbushina A."/>
            <person name="Stielow B."/>
            <person name="Teixiera M."/>
            <person name="Abouelleil A."/>
            <person name="Chapman S.B."/>
            <person name="Priest M."/>
            <person name="Young S.K."/>
            <person name="Wortman J."/>
            <person name="Nusbaum C."/>
            <person name="Birren B."/>
        </authorList>
    </citation>
    <scope>NUCLEOTIDE SEQUENCE [LARGE SCALE GENOMIC DNA]</scope>
    <source>
        <strain evidence="11 12">CBS 27337</strain>
    </source>
</reference>
<dbReference type="PROSITE" id="PS00217">
    <property type="entry name" value="SUGAR_TRANSPORT_2"/>
    <property type="match status" value="1"/>
</dbReference>
<feature type="transmembrane region" description="Helical" evidence="9">
    <location>
        <begin position="84"/>
        <end position="102"/>
    </location>
</feature>
<evidence type="ECO:0000256" key="9">
    <source>
        <dbReference type="SAM" id="Phobius"/>
    </source>
</evidence>
<feature type="transmembrane region" description="Helical" evidence="9">
    <location>
        <begin position="114"/>
        <end position="132"/>
    </location>
</feature>
<dbReference type="STRING" id="5601.A0A0D2FCL8"/>
<organism evidence="11 12">
    <name type="scientific">Phialophora macrospora</name>
    <dbReference type="NCBI Taxonomy" id="1851006"/>
    <lineage>
        <taxon>Eukaryota</taxon>
        <taxon>Fungi</taxon>
        <taxon>Dikarya</taxon>
        <taxon>Ascomycota</taxon>
        <taxon>Pezizomycotina</taxon>
        <taxon>Eurotiomycetes</taxon>
        <taxon>Chaetothyriomycetidae</taxon>
        <taxon>Chaetothyriales</taxon>
        <taxon>Herpotrichiellaceae</taxon>
        <taxon>Phialophora</taxon>
    </lineage>
</organism>
<dbReference type="GO" id="GO:0016020">
    <property type="term" value="C:membrane"/>
    <property type="evidence" value="ECO:0007669"/>
    <property type="project" value="UniProtKB-SubCell"/>
</dbReference>
<dbReference type="PROSITE" id="PS50850">
    <property type="entry name" value="MFS"/>
    <property type="match status" value="1"/>
</dbReference>
<dbReference type="PRINTS" id="PR00171">
    <property type="entry name" value="SUGRTRNSPORT"/>
</dbReference>
<comment type="similarity">
    <text evidence="2 7">Belongs to the major facilitator superfamily. Sugar transporter (TC 2.A.1.1) family.</text>
</comment>
<dbReference type="Proteomes" id="UP000054266">
    <property type="component" value="Unassembled WGS sequence"/>
</dbReference>
<keyword evidence="12" id="KW-1185">Reference proteome</keyword>
<feature type="transmembrane region" description="Helical" evidence="9">
    <location>
        <begin position="372"/>
        <end position="395"/>
    </location>
</feature>
<dbReference type="PANTHER" id="PTHR48022:SF6">
    <property type="entry name" value="MSTA PROTEIN-RELATED"/>
    <property type="match status" value="1"/>
</dbReference>
<evidence type="ECO:0000256" key="3">
    <source>
        <dbReference type="ARBA" id="ARBA00022448"/>
    </source>
</evidence>
<evidence type="ECO:0000256" key="2">
    <source>
        <dbReference type="ARBA" id="ARBA00010992"/>
    </source>
</evidence>
<keyword evidence="4 9" id="KW-0812">Transmembrane</keyword>
<evidence type="ECO:0000256" key="5">
    <source>
        <dbReference type="ARBA" id="ARBA00022989"/>
    </source>
</evidence>
<feature type="region of interest" description="Disordered" evidence="8">
    <location>
        <begin position="1"/>
        <end position="20"/>
    </location>
</feature>
<keyword evidence="6 9" id="KW-0472">Membrane</keyword>
<keyword evidence="3 7" id="KW-0813">Transport</keyword>
<comment type="subcellular location">
    <subcellularLocation>
        <location evidence="1">Membrane</location>
        <topology evidence="1">Multi-pass membrane protein</topology>
    </subcellularLocation>
</comment>
<dbReference type="Pfam" id="PF00083">
    <property type="entry name" value="Sugar_tr"/>
    <property type="match status" value="1"/>
</dbReference>
<dbReference type="SUPFAM" id="SSF103473">
    <property type="entry name" value="MFS general substrate transporter"/>
    <property type="match status" value="1"/>
</dbReference>
<feature type="transmembrane region" description="Helical" evidence="9">
    <location>
        <begin position="175"/>
        <end position="197"/>
    </location>
</feature>